<keyword evidence="2" id="KW-0805">Transcription regulation</keyword>
<dbReference type="SUPFAM" id="SSF57667">
    <property type="entry name" value="beta-beta-alpha zinc fingers"/>
    <property type="match status" value="1"/>
</dbReference>
<dbReference type="Proteomes" id="UP001345013">
    <property type="component" value="Unassembled WGS sequence"/>
</dbReference>
<dbReference type="PROSITE" id="PS50157">
    <property type="entry name" value="ZINC_FINGER_C2H2_2"/>
    <property type="match status" value="2"/>
</dbReference>
<keyword evidence="6" id="KW-0175">Coiled coil</keyword>
<dbReference type="InterPro" id="IPR036236">
    <property type="entry name" value="Znf_C2H2_sf"/>
</dbReference>
<comment type="subcellular location">
    <subcellularLocation>
        <location evidence="1">Nucleus</location>
    </subcellularLocation>
</comment>
<dbReference type="PANTHER" id="PTHR47427">
    <property type="entry name" value="PROTEIN STE12"/>
    <property type="match status" value="1"/>
</dbReference>
<accession>A0ABR0K2L1</accession>
<dbReference type="PANTHER" id="PTHR47427:SF1">
    <property type="entry name" value="PROTEIN STE12"/>
    <property type="match status" value="1"/>
</dbReference>
<feature type="compositionally biased region" description="Low complexity" evidence="7">
    <location>
        <begin position="409"/>
        <end position="433"/>
    </location>
</feature>
<evidence type="ECO:0000313" key="9">
    <source>
        <dbReference type="EMBL" id="KAK5084080.1"/>
    </source>
</evidence>
<keyword evidence="5" id="KW-0479">Metal-binding</keyword>
<feature type="compositionally biased region" description="Acidic residues" evidence="7">
    <location>
        <begin position="216"/>
        <end position="225"/>
    </location>
</feature>
<feature type="compositionally biased region" description="Polar residues" evidence="7">
    <location>
        <begin position="82"/>
        <end position="97"/>
    </location>
</feature>
<organism evidence="9 10">
    <name type="scientific">Lithohypha guttulata</name>
    <dbReference type="NCBI Taxonomy" id="1690604"/>
    <lineage>
        <taxon>Eukaryota</taxon>
        <taxon>Fungi</taxon>
        <taxon>Dikarya</taxon>
        <taxon>Ascomycota</taxon>
        <taxon>Pezizomycotina</taxon>
        <taxon>Eurotiomycetes</taxon>
        <taxon>Chaetothyriomycetidae</taxon>
        <taxon>Chaetothyriales</taxon>
        <taxon>Trichomeriaceae</taxon>
        <taxon>Lithohypha</taxon>
    </lineage>
</organism>
<evidence type="ECO:0000313" key="10">
    <source>
        <dbReference type="Proteomes" id="UP001345013"/>
    </source>
</evidence>
<proteinExistence type="predicted"/>
<sequence length="488" mass="51359">MTAAAAHAEKMQQKSPIPSHPQSPNPQAKALAALMGVSENATSPAIDSPAQNAKTDPAATMSQGMSVVANNLQSLAERDPVSSESNAQTSPVTSVGTIGSALGPSGPATAIASPQPMDAAVRSGNDSVSPQDPTKAMSYPNPFLQPQNGQAARGMSLPGFRRLHDLKRHTKLHTGERPHVCPKCNRKFARGDALARHNKGPGGCAGRRASMGSFGGDDDGDDDETMQGVVYNEPETMDEDDGGMRQTPTITRHPPSGDDSMDNAAHYRMPSTYPPIQGRPPGSFPPPGFGSSNAQHASQPYSGGSGSSFRPGSQVFNQNPMTESPTPISPSQRQHTGTIDNVSRHRSPSIPQYAQPYPPRGASATGSLAVPPHGPQLPPPHGLNPPDPRFTLPSQVGPTHPPTQPSGPPTHMGSGPALSSHSNSSSHGFSAHGSGEGSKGPFPTNEERLWAVVRSMEQQMGIMRETIDSLRTELTNIKQVVEQQQHRT</sequence>
<feature type="domain" description="C2H2-type" evidence="8">
    <location>
        <begin position="179"/>
        <end position="209"/>
    </location>
</feature>
<feature type="compositionally biased region" description="Polar residues" evidence="7">
    <location>
        <begin position="310"/>
        <end position="341"/>
    </location>
</feature>
<reference evidence="9 10" key="1">
    <citation type="submission" date="2023-08" db="EMBL/GenBank/DDBJ databases">
        <title>Black Yeasts Isolated from many extreme environments.</title>
        <authorList>
            <person name="Coleine C."/>
            <person name="Stajich J.E."/>
            <person name="Selbmann L."/>
        </authorList>
    </citation>
    <scope>NUCLEOTIDE SEQUENCE [LARGE SCALE GENOMIC DNA]</scope>
    <source>
        <strain evidence="9 10">CCFEE 5885</strain>
    </source>
</reference>
<dbReference type="EMBL" id="JAVRRG010000116">
    <property type="protein sequence ID" value="KAK5084080.1"/>
    <property type="molecule type" value="Genomic_DNA"/>
</dbReference>
<evidence type="ECO:0000256" key="3">
    <source>
        <dbReference type="ARBA" id="ARBA00023163"/>
    </source>
</evidence>
<keyword evidence="3" id="KW-0804">Transcription</keyword>
<keyword evidence="5" id="KW-0862">Zinc</keyword>
<evidence type="ECO:0000256" key="4">
    <source>
        <dbReference type="ARBA" id="ARBA00023242"/>
    </source>
</evidence>
<feature type="domain" description="C2H2-type" evidence="8">
    <location>
        <begin position="160"/>
        <end position="178"/>
    </location>
</feature>
<feature type="region of interest" description="Disordered" evidence="7">
    <location>
        <begin position="1"/>
        <end position="155"/>
    </location>
</feature>
<evidence type="ECO:0000256" key="1">
    <source>
        <dbReference type="ARBA" id="ARBA00004123"/>
    </source>
</evidence>
<keyword evidence="10" id="KW-1185">Reference proteome</keyword>
<feature type="compositionally biased region" description="Polar residues" evidence="7">
    <location>
        <begin position="39"/>
        <end position="74"/>
    </location>
</feature>
<feature type="region of interest" description="Disordered" evidence="7">
    <location>
        <begin position="194"/>
        <end position="444"/>
    </location>
</feature>
<protein>
    <recommendedName>
        <fullName evidence="8">C2H2-type domain-containing protein</fullName>
    </recommendedName>
</protein>
<name>A0ABR0K2L1_9EURO</name>
<evidence type="ECO:0000259" key="8">
    <source>
        <dbReference type="PROSITE" id="PS50157"/>
    </source>
</evidence>
<dbReference type="InterPro" id="IPR052127">
    <property type="entry name" value="STE12_transcription_factor"/>
</dbReference>
<gene>
    <name evidence="9" type="ORF">LTR24_007578</name>
</gene>
<dbReference type="Gene3D" id="3.30.160.60">
    <property type="entry name" value="Classic Zinc Finger"/>
    <property type="match status" value="1"/>
</dbReference>
<keyword evidence="5" id="KW-0863">Zinc-finger</keyword>
<dbReference type="InterPro" id="IPR013087">
    <property type="entry name" value="Znf_C2H2_type"/>
</dbReference>
<feature type="compositionally biased region" description="Pro residues" evidence="7">
    <location>
        <begin position="372"/>
        <end position="388"/>
    </location>
</feature>
<feature type="coiled-coil region" evidence="6">
    <location>
        <begin position="453"/>
        <end position="487"/>
    </location>
</feature>
<evidence type="ECO:0000256" key="7">
    <source>
        <dbReference type="SAM" id="MobiDB-lite"/>
    </source>
</evidence>
<evidence type="ECO:0000256" key="6">
    <source>
        <dbReference type="SAM" id="Coils"/>
    </source>
</evidence>
<evidence type="ECO:0000256" key="2">
    <source>
        <dbReference type="ARBA" id="ARBA00023015"/>
    </source>
</evidence>
<evidence type="ECO:0000256" key="5">
    <source>
        <dbReference type="PROSITE-ProRule" id="PRU00042"/>
    </source>
</evidence>
<feature type="compositionally biased region" description="Pro residues" evidence="7">
    <location>
        <begin position="399"/>
        <end position="408"/>
    </location>
</feature>
<comment type="caution">
    <text evidence="9">The sequence shown here is derived from an EMBL/GenBank/DDBJ whole genome shotgun (WGS) entry which is preliminary data.</text>
</comment>
<keyword evidence="4" id="KW-0539">Nucleus</keyword>